<name>A0AA88TI06_9TELE</name>
<dbReference type="Proteomes" id="UP001187343">
    <property type="component" value="Unassembled WGS sequence"/>
</dbReference>
<dbReference type="AlphaFoldDB" id="A0AA88TI06"/>
<accession>A0AA88TI06</accession>
<dbReference type="EMBL" id="JAUYZG010000014">
    <property type="protein sequence ID" value="KAK2888774.1"/>
    <property type="molecule type" value="Genomic_DNA"/>
</dbReference>
<sequence>MAQTRPSLEEALLLSTPGSGTADAFRRNSHLRDRDLYVGPLLAPGVWRRDLEPVIEGRTEGEREREFAGAAELQLCVCVRNTLSV</sequence>
<keyword evidence="2" id="KW-1185">Reference proteome</keyword>
<evidence type="ECO:0000313" key="2">
    <source>
        <dbReference type="Proteomes" id="UP001187343"/>
    </source>
</evidence>
<protein>
    <submittedName>
        <fullName evidence="1">Uncharacterized protein</fullName>
    </submittedName>
</protein>
<proteinExistence type="predicted"/>
<evidence type="ECO:0000313" key="1">
    <source>
        <dbReference type="EMBL" id="KAK2888774.1"/>
    </source>
</evidence>
<organism evidence="1 2">
    <name type="scientific">Cirrhinus molitorella</name>
    <name type="common">mud carp</name>
    <dbReference type="NCBI Taxonomy" id="172907"/>
    <lineage>
        <taxon>Eukaryota</taxon>
        <taxon>Metazoa</taxon>
        <taxon>Chordata</taxon>
        <taxon>Craniata</taxon>
        <taxon>Vertebrata</taxon>
        <taxon>Euteleostomi</taxon>
        <taxon>Actinopterygii</taxon>
        <taxon>Neopterygii</taxon>
        <taxon>Teleostei</taxon>
        <taxon>Ostariophysi</taxon>
        <taxon>Cypriniformes</taxon>
        <taxon>Cyprinidae</taxon>
        <taxon>Labeoninae</taxon>
        <taxon>Labeonini</taxon>
        <taxon>Cirrhinus</taxon>
    </lineage>
</organism>
<reference evidence="1" key="1">
    <citation type="submission" date="2023-08" db="EMBL/GenBank/DDBJ databases">
        <title>Chromosome-level Genome Assembly of mud carp (Cirrhinus molitorella).</title>
        <authorList>
            <person name="Liu H."/>
        </authorList>
    </citation>
    <scope>NUCLEOTIDE SEQUENCE</scope>
    <source>
        <strain evidence="1">Prfri</strain>
        <tissue evidence="1">Muscle</tissue>
    </source>
</reference>
<gene>
    <name evidence="1" type="ORF">Q8A67_014149</name>
</gene>
<comment type="caution">
    <text evidence="1">The sequence shown here is derived from an EMBL/GenBank/DDBJ whole genome shotgun (WGS) entry which is preliminary data.</text>
</comment>